<evidence type="ECO:0000256" key="1">
    <source>
        <dbReference type="SAM" id="MobiDB-lite"/>
    </source>
</evidence>
<keyword evidence="3" id="KW-1185">Reference proteome</keyword>
<sequence length="82" mass="8767">MVNPESSSTIALDAGWQIAGGGGSHSNMVGGVTLEPVTIKHQRPRVLPEQSGQRHSKSVADKDKAERTLNRDKMVQASLFAV</sequence>
<comment type="caution">
    <text evidence="2">The sequence shown here is derived from an EMBL/GenBank/DDBJ whole genome shotgun (WGS) entry which is preliminary data.</text>
</comment>
<dbReference type="EMBL" id="JAYWIO010000004">
    <property type="protein sequence ID" value="KAK7268443.1"/>
    <property type="molecule type" value="Genomic_DNA"/>
</dbReference>
<evidence type="ECO:0000313" key="3">
    <source>
        <dbReference type="Proteomes" id="UP001372338"/>
    </source>
</evidence>
<accession>A0AAN9FB07</accession>
<dbReference type="Proteomes" id="UP001372338">
    <property type="component" value="Unassembled WGS sequence"/>
</dbReference>
<proteinExistence type="predicted"/>
<dbReference type="AlphaFoldDB" id="A0AAN9FB07"/>
<feature type="compositionally biased region" description="Basic and acidic residues" evidence="1">
    <location>
        <begin position="58"/>
        <end position="67"/>
    </location>
</feature>
<protein>
    <submittedName>
        <fullName evidence="2">Uncharacterized protein</fullName>
    </submittedName>
</protein>
<organism evidence="2 3">
    <name type="scientific">Crotalaria pallida</name>
    <name type="common">Smooth rattlebox</name>
    <name type="synonym">Crotalaria striata</name>
    <dbReference type="NCBI Taxonomy" id="3830"/>
    <lineage>
        <taxon>Eukaryota</taxon>
        <taxon>Viridiplantae</taxon>
        <taxon>Streptophyta</taxon>
        <taxon>Embryophyta</taxon>
        <taxon>Tracheophyta</taxon>
        <taxon>Spermatophyta</taxon>
        <taxon>Magnoliopsida</taxon>
        <taxon>eudicotyledons</taxon>
        <taxon>Gunneridae</taxon>
        <taxon>Pentapetalae</taxon>
        <taxon>rosids</taxon>
        <taxon>fabids</taxon>
        <taxon>Fabales</taxon>
        <taxon>Fabaceae</taxon>
        <taxon>Papilionoideae</taxon>
        <taxon>50 kb inversion clade</taxon>
        <taxon>genistoids sensu lato</taxon>
        <taxon>core genistoids</taxon>
        <taxon>Crotalarieae</taxon>
        <taxon>Crotalaria</taxon>
    </lineage>
</organism>
<name>A0AAN9FB07_CROPI</name>
<gene>
    <name evidence="2" type="ORF">RIF29_21141</name>
</gene>
<evidence type="ECO:0000313" key="2">
    <source>
        <dbReference type="EMBL" id="KAK7268443.1"/>
    </source>
</evidence>
<reference evidence="2 3" key="1">
    <citation type="submission" date="2024-01" db="EMBL/GenBank/DDBJ databases">
        <title>The genomes of 5 underutilized Papilionoideae crops provide insights into root nodulation and disease resistanc.</title>
        <authorList>
            <person name="Yuan L."/>
        </authorList>
    </citation>
    <scope>NUCLEOTIDE SEQUENCE [LARGE SCALE GENOMIC DNA]</scope>
    <source>
        <strain evidence="2">ZHUSHIDOU_FW_LH</strain>
        <tissue evidence="2">Leaf</tissue>
    </source>
</reference>
<feature type="region of interest" description="Disordered" evidence="1">
    <location>
        <begin position="42"/>
        <end position="67"/>
    </location>
</feature>